<dbReference type="CDD" id="cd06259">
    <property type="entry name" value="YdcF-like"/>
    <property type="match status" value="1"/>
</dbReference>
<dbReference type="Pfam" id="PF02698">
    <property type="entry name" value="DUF218"/>
    <property type="match status" value="1"/>
</dbReference>
<evidence type="ECO:0000313" key="4">
    <source>
        <dbReference type="Proteomes" id="UP000618754"/>
    </source>
</evidence>
<keyword evidence="1" id="KW-0812">Transmembrane</keyword>
<evidence type="ECO:0000256" key="1">
    <source>
        <dbReference type="SAM" id="Phobius"/>
    </source>
</evidence>
<dbReference type="RefSeq" id="WP_191175111.1">
    <property type="nucleotide sequence ID" value="NZ_JACWMW010000002.1"/>
</dbReference>
<gene>
    <name evidence="3" type="ORF">IDJ75_08020</name>
</gene>
<dbReference type="InterPro" id="IPR003848">
    <property type="entry name" value="DUF218"/>
</dbReference>
<dbReference type="PANTHER" id="PTHR30336">
    <property type="entry name" value="INNER MEMBRANE PROTEIN, PROBABLE PERMEASE"/>
    <property type="match status" value="1"/>
</dbReference>
<dbReference type="InterPro" id="IPR014729">
    <property type="entry name" value="Rossmann-like_a/b/a_fold"/>
</dbReference>
<organism evidence="3 4">
    <name type="scientific">Mucilaginibacter rigui</name>
    <dbReference type="NCBI Taxonomy" id="534635"/>
    <lineage>
        <taxon>Bacteria</taxon>
        <taxon>Pseudomonadati</taxon>
        <taxon>Bacteroidota</taxon>
        <taxon>Sphingobacteriia</taxon>
        <taxon>Sphingobacteriales</taxon>
        <taxon>Sphingobacteriaceae</taxon>
        <taxon>Mucilaginibacter</taxon>
    </lineage>
</organism>
<accession>A0ABR7X3R3</accession>
<evidence type="ECO:0000259" key="2">
    <source>
        <dbReference type="Pfam" id="PF02698"/>
    </source>
</evidence>
<dbReference type="Gene3D" id="3.40.50.620">
    <property type="entry name" value="HUPs"/>
    <property type="match status" value="1"/>
</dbReference>
<dbReference type="EMBL" id="JACWMW010000002">
    <property type="protein sequence ID" value="MBD1385223.1"/>
    <property type="molecule type" value="Genomic_DNA"/>
</dbReference>
<keyword evidence="4" id="KW-1185">Reference proteome</keyword>
<name>A0ABR7X3R3_9SPHI</name>
<feature type="transmembrane region" description="Helical" evidence="1">
    <location>
        <begin position="6"/>
        <end position="28"/>
    </location>
</feature>
<comment type="caution">
    <text evidence="3">The sequence shown here is derived from an EMBL/GenBank/DDBJ whole genome shotgun (WGS) entry which is preliminary data.</text>
</comment>
<dbReference type="Proteomes" id="UP000618754">
    <property type="component" value="Unassembled WGS sequence"/>
</dbReference>
<keyword evidence="1" id="KW-0472">Membrane</keyword>
<dbReference type="PANTHER" id="PTHR30336:SF4">
    <property type="entry name" value="ENVELOPE BIOGENESIS FACTOR ELYC"/>
    <property type="match status" value="1"/>
</dbReference>
<keyword evidence="1" id="KW-1133">Transmembrane helix</keyword>
<feature type="domain" description="DUF218" evidence="2">
    <location>
        <begin position="77"/>
        <end position="240"/>
    </location>
</feature>
<sequence length="247" mass="27901">MFFILSKVLVVFIFPLTWVLGLLIYAAFTKRQKYKQKILITAIALLYFFSNRFTADTMARIWDVAPYQPSAKTYSCVVLLGGFVSEDESGQGYFNWVTDRYTQATKLLASHTASHLLFSGGNSDIYPDGFSEAGFVKAELKKQNFADSLILLDSKARNTAENAIFAKQLLKQANLQPPYLMVTSAFHMRRAMLIFKKAGINVVPYTSNNMAPTRHIYLKDFLPDVDAIAQWNLYIKEVVGYVVASLN</sequence>
<proteinExistence type="predicted"/>
<protein>
    <submittedName>
        <fullName evidence="3">YdcF family protein</fullName>
    </submittedName>
</protein>
<reference evidence="3 4" key="1">
    <citation type="submission" date="2020-09" db="EMBL/GenBank/DDBJ databases">
        <title>Novel species of Mucilaginibacter isolated from a glacier on the Tibetan Plateau.</title>
        <authorList>
            <person name="Liu Q."/>
            <person name="Xin Y.-H."/>
        </authorList>
    </citation>
    <scope>NUCLEOTIDE SEQUENCE [LARGE SCALE GENOMIC DNA]</scope>
    <source>
        <strain evidence="3 4">CGMCC 1.13878</strain>
    </source>
</reference>
<evidence type="ECO:0000313" key="3">
    <source>
        <dbReference type="EMBL" id="MBD1385223.1"/>
    </source>
</evidence>
<dbReference type="InterPro" id="IPR051599">
    <property type="entry name" value="Cell_Envelope_Assoc"/>
</dbReference>